<dbReference type="Proteomes" id="UP000256862">
    <property type="component" value="Unassembled WGS sequence"/>
</dbReference>
<evidence type="ECO:0000313" key="3">
    <source>
        <dbReference type="Proteomes" id="UP000256862"/>
    </source>
</evidence>
<evidence type="ECO:0000256" key="1">
    <source>
        <dbReference type="SAM" id="MobiDB-lite"/>
    </source>
</evidence>
<proteinExistence type="predicted"/>
<accession>A0A375FPH6</accession>
<feature type="region of interest" description="Disordered" evidence="1">
    <location>
        <begin position="19"/>
        <end position="57"/>
    </location>
</feature>
<evidence type="ECO:0000313" key="2">
    <source>
        <dbReference type="EMBL" id="SPC07605.1"/>
    </source>
</evidence>
<comment type="caution">
    <text evidence="2">The sequence shown here is derived from an EMBL/GenBank/DDBJ whole genome shotgun (WGS) entry which is preliminary data.</text>
</comment>
<sequence length="57" mass="6319">MIAAWWRRKLASEWGECAGRASHDGSAEPVKQCEAGSRPASPLDEGGRLRRLRRTTP</sequence>
<dbReference type="AlphaFoldDB" id="A0A375FPH6"/>
<protein>
    <submittedName>
        <fullName evidence="2">Uncharacterized protein</fullName>
    </submittedName>
</protein>
<name>A0A375FPH6_9BURK</name>
<dbReference type="EMBL" id="OGUS01000084">
    <property type="protein sequence ID" value="SPC07605.1"/>
    <property type="molecule type" value="Genomic_DNA"/>
</dbReference>
<gene>
    <name evidence="2" type="ORF">CO2235_U770047</name>
</gene>
<organism evidence="2 3">
    <name type="scientific">Cupriavidus oxalaticus</name>
    <dbReference type="NCBI Taxonomy" id="96344"/>
    <lineage>
        <taxon>Bacteria</taxon>
        <taxon>Pseudomonadati</taxon>
        <taxon>Pseudomonadota</taxon>
        <taxon>Betaproteobacteria</taxon>
        <taxon>Burkholderiales</taxon>
        <taxon>Burkholderiaceae</taxon>
        <taxon>Cupriavidus</taxon>
    </lineage>
</organism>
<reference evidence="3" key="1">
    <citation type="submission" date="2018-01" db="EMBL/GenBank/DDBJ databases">
        <authorList>
            <person name="Gaut B.S."/>
            <person name="Morton B.R."/>
            <person name="Clegg M.T."/>
            <person name="Duvall M.R."/>
        </authorList>
    </citation>
    <scope>NUCLEOTIDE SEQUENCE [LARGE SCALE GENOMIC DNA]</scope>
</reference>